<dbReference type="RefSeq" id="WP_210059231.1">
    <property type="nucleotide sequence ID" value="NZ_BAAAMH010000017.1"/>
</dbReference>
<keyword evidence="3" id="KW-1185">Reference proteome</keyword>
<organism evidence="2 3">
    <name type="scientific">Microlunatus capsulatus</name>
    <dbReference type="NCBI Taxonomy" id="99117"/>
    <lineage>
        <taxon>Bacteria</taxon>
        <taxon>Bacillati</taxon>
        <taxon>Actinomycetota</taxon>
        <taxon>Actinomycetes</taxon>
        <taxon>Propionibacteriales</taxon>
        <taxon>Propionibacteriaceae</taxon>
        <taxon>Microlunatus</taxon>
    </lineage>
</organism>
<name>A0ABS4ZDS9_9ACTN</name>
<evidence type="ECO:0000313" key="3">
    <source>
        <dbReference type="Proteomes" id="UP000758168"/>
    </source>
</evidence>
<dbReference type="Gene3D" id="1.20.120.450">
    <property type="entry name" value="dinb family like domain"/>
    <property type="match status" value="1"/>
</dbReference>
<evidence type="ECO:0000259" key="1">
    <source>
        <dbReference type="Pfam" id="PF11716"/>
    </source>
</evidence>
<dbReference type="InterPro" id="IPR024344">
    <property type="entry name" value="MDMPI_metal-binding"/>
</dbReference>
<sequence>MNPTAVAYDAALRPLTAVLQAVPHDAWDRPSPCADWTARQVVAHLVDTQRDLLTRHGHDLGPAPDLADPAVGLQQHAERVLALVSRPDVSDVAYDGFFGPTTVGATLVQFYVWDMVVHRWDVARATGGDEALSADELDRVEAGADSFGDALHMDGICGPALPTAPGADRQVQLLARLGRDASAAAVRG</sequence>
<dbReference type="SUPFAM" id="SSF109854">
    <property type="entry name" value="DinB/YfiT-like putative metalloenzymes"/>
    <property type="match status" value="1"/>
</dbReference>
<evidence type="ECO:0000313" key="2">
    <source>
        <dbReference type="EMBL" id="MBP2419151.1"/>
    </source>
</evidence>
<dbReference type="Proteomes" id="UP000758168">
    <property type="component" value="Unassembled WGS sequence"/>
</dbReference>
<feature type="domain" description="Mycothiol-dependent maleylpyruvate isomerase metal-binding" evidence="1">
    <location>
        <begin position="10"/>
        <end position="123"/>
    </location>
</feature>
<dbReference type="InterPro" id="IPR034660">
    <property type="entry name" value="DinB/YfiT-like"/>
</dbReference>
<proteinExistence type="predicted"/>
<dbReference type="EMBL" id="JAGIOB010000001">
    <property type="protein sequence ID" value="MBP2419151.1"/>
    <property type="molecule type" value="Genomic_DNA"/>
</dbReference>
<dbReference type="InterPro" id="IPR017517">
    <property type="entry name" value="Maleyloyr_isom"/>
</dbReference>
<comment type="caution">
    <text evidence="2">The sequence shown here is derived from an EMBL/GenBank/DDBJ whole genome shotgun (WGS) entry which is preliminary data.</text>
</comment>
<dbReference type="InterPro" id="IPR017520">
    <property type="entry name" value="CHP03086"/>
</dbReference>
<dbReference type="Pfam" id="PF11716">
    <property type="entry name" value="MDMPI_N"/>
    <property type="match status" value="1"/>
</dbReference>
<dbReference type="NCBIfam" id="TIGR03086">
    <property type="entry name" value="TIGR03086 family metal-binding protein"/>
    <property type="match status" value="1"/>
</dbReference>
<dbReference type="NCBIfam" id="TIGR03083">
    <property type="entry name" value="maleylpyruvate isomerase family mycothiol-dependent enzyme"/>
    <property type="match status" value="1"/>
</dbReference>
<reference evidence="2 3" key="1">
    <citation type="submission" date="2021-03" db="EMBL/GenBank/DDBJ databases">
        <title>Sequencing the genomes of 1000 actinobacteria strains.</title>
        <authorList>
            <person name="Klenk H.-P."/>
        </authorList>
    </citation>
    <scope>NUCLEOTIDE SEQUENCE [LARGE SCALE GENOMIC DNA]</scope>
    <source>
        <strain evidence="2 3">DSM 12936</strain>
    </source>
</reference>
<gene>
    <name evidence="2" type="ORF">JOF54_004073</name>
</gene>
<accession>A0ABS4ZDS9</accession>
<protein>
    <submittedName>
        <fullName evidence="2">Uncharacterized protein (TIGR03086 family)</fullName>
    </submittedName>
</protein>